<feature type="region of interest" description="Disordered" evidence="1">
    <location>
        <begin position="1"/>
        <end position="42"/>
    </location>
</feature>
<dbReference type="EMBL" id="CAJVPY010003270">
    <property type="protein sequence ID" value="CAG8586985.1"/>
    <property type="molecule type" value="Genomic_DNA"/>
</dbReference>
<keyword evidence="3" id="KW-1185">Reference proteome</keyword>
<gene>
    <name evidence="2" type="ORF">DERYTH_LOCUS6977</name>
</gene>
<reference evidence="2" key="1">
    <citation type="submission" date="2021-06" db="EMBL/GenBank/DDBJ databases">
        <authorList>
            <person name="Kallberg Y."/>
            <person name="Tangrot J."/>
            <person name="Rosling A."/>
        </authorList>
    </citation>
    <scope>NUCLEOTIDE SEQUENCE</scope>
    <source>
        <strain evidence="2">MA453B</strain>
    </source>
</reference>
<evidence type="ECO:0000313" key="3">
    <source>
        <dbReference type="Proteomes" id="UP000789405"/>
    </source>
</evidence>
<evidence type="ECO:0000313" key="2">
    <source>
        <dbReference type="EMBL" id="CAG8586985.1"/>
    </source>
</evidence>
<feature type="non-terminal residue" evidence="2">
    <location>
        <position position="188"/>
    </location>
</feature>
<name>A0A9N9G9S6_9GLOM</name>
<sequence length="188" mass="21931">MNAKKHRTSNLDNEGFISENTSSDDMASSDDMTINNEESMPKSDELLEHKRKWNSIWEVTYPWLRLGQKENKQSIKWHIKTKDHQKLIQAQEEFQISLEIGFTQQLEATKNLIATSKITDLTSLTEYHIKCDIAEEYTSKETYILNHPILELLEESHTDYRSYSNAYAAREFIDAIGRVIEEAICQEI</sequence>
<proteinExistence type="predicted"/>
<dbReference type="AlphaFoldDB" id="A0A9N9G9S6"/>
<dbReference type="Proteomes" id="UP000789405">
    <property type="component" value="Unassembled WGS sequence"/>
</dbReference>
<comment type="caution">
    <text evidence="2">The sequence shown here is derived from an EMBL/GenBank/DDBJ whole genome shotgun (WGS) entry which is preliminary data.</text>
</comment>
<evidence type="ECO:0000256" key="1">
    <source>
        <dbReference type="SAM" id="MobiDB-lite"/>
    </source>
</evidence>
<dbReference type="OrthoDB" id="2445858at2759"/>
<accession>A0A9N9G9S6</accession>
<organism evidence="2 3">
    <name type="scientific">Dentiscutata erythropus</name>
    <dbReference type="NCBI Taxonomy" id="1348616"/>
    <lineage>
        <taxon>Eukaryota</taxon>
        <taxon>Fungi</taxon>
        <taxon>Fungi incertae sedis</taxon>
        <taxon>Mucoromycota</taxon>
        <taxon>Glomeromycotina</taxon>
        <taxon>Glomeromycetes</taxon>
        <taxon>Diversisporales</taxon>
        <taxon>Gigasporaceae</taxon>
        <taxon>Dentiscutata</taxon>
    </lineage>
</organism>
<protein>
    <submittedName>
        <fullName evidence="2">4562_t:CDS:1</fullName>
    </submittedName>
</protein>
<feature type="compositionally biased region" description="Low complexity" evidence="1">
    <location>
        <begin position="23"/>
        <end position="32"/>
    </location>
</feature>